<dbReference type="Gene3D" id="3.40.50.1580">
    <property type="entry name" value="Nucleoside phosphorylase domain"/>
    <property type="match status" value="1"/>
</dbReference>
<dbReference type="HOGENOM" id="CLU_000288_34_22_1"/>
<dbReference type="PANTHER" id="PTHR46082:SF11">
    <property type="entry name" value="AAA+ ATPASE DOMAIN-CONTAINING PROTEIN-RELATED"/>
    <property type="match status" value="1"/>
</dbReference>
<protein>
    <submittedName>
        <fullName evidence="1">Pfs, NB-ARC and Ankyrin domain protein</fullName>
    </submittedName>
</protein>
<dbReference type="EMBL" id="AZNF01000008">
    <property type="protein sequence ID" value="KID64547.1"/>
    <property type="molecule type" value="Genomic_DNA"/>
</dbReference>
<proteinExistence type="predicted"/>
<dbReference type="AlphaFoldDB" id="A0A0B4FA19"/>
<dbReference type="InterPro" id="IPR035994">
    <property type="entry name" value="Nucleoside_phosphorylase_sf"/>
</dbReference>
<sequence>MPDPPSTPMRYENYTVAVIYAIGFEISAVRFMLDREHPRLPPKQGDSNLYVLGELSGHNVVLACLPGIQGKGAAATVATNLARTFPSVPWRFLVGIGGGVPSDKHDIRLGDVVINMPEGQYGDMVQYDLGKDTEDNFQLKGFLLPPPAMLRGAVELMQSDHLMADNKVEEFLVQMLQKGPRLSIYQRPPTEHDVLFHADYPHVGSGSACEHCDKTKTIRRSPRQFSGPEVHYGLIASGDRAIRSVSHTRLYGTA</sequence>
<dbReference type="InterPro" id="IPR053137">
    <property type="entry name" value="NLR-like"/>
</dbReference>
<feature type="non-terminal residue" evidence="1">
    <location>
        <position position="1"/>
    </location>
</feature>
<comment type="caution">
    <text evidence="1">The sequence shown here is derived from an EMBL/GenBank/DDBJ whole genome shotgun (WGS) entry which is preliminary data.</text>
</comment>
<keyword evidence="2" id="KW-1185">Reference proteome</keyword>
<accession>A0A0B4FA19</accession>
<dbReference type="Proteomes" id="UP000031186">
    <property type="component" value="Unassembled WGS sequence"/>
</dbReference>
<organism evidence="1 2">
    <name type="scientific">Metarhizium anisopliae (strain ARSEF 549)</name>
    <dbReference type="NCBI Taxonomy" id="3151832"/>
    <lineage>
        <taxon>Eukaryota</taxon>
        <taxon>Fungi</taxon>
        <taxon>Dikarya</taxon>
        <taxon>Ascomycota</taxon>
        <taxon>Pezizomycotina</taxon>
        <taxon>Sordariomycetes</taxon>
        <taxon>Hypocreomycetidae</taxon>
        <taxon>Hypocreales</taxon>
        <taxon>Clavicipitaceae</taxon>
        <taxon>Metarhizium</taxon>
    </lineage>
</organism>
<gene>
    <name evidence="1" type="ORF">MAN_06721</name>
</gene>
<name>A0A0B4FA19_METAF</name>
<evidence type="ECO:0000313" key="2">
    <source>
        <dbReference type="Proteomes" id="UP000031186"/>
    </source>
</evidence>
<dbReference type="OrthoDB" id="1577640at2759"/>
<dbReference type="VEuPathDB" id="FungiDB:MAN_06721"/>
<dbReference type="GO" id="GO:0003824">
    <property type="term" value="F:catalytic activity"/>
    <property type="evidence" value="ECO:0007669"/>
    <property type="project" value="InterPro"/>
</dbReference>
<dbReference type="SUPFAM" id="SSF53167">
    <property type="entry name" value="Purine and uridine phosphorylases"/>
    <property type="match status" value="1"/>
</dbReference>
<dbReference type="GO" id="GO:0009116">
    <property type="term" value="P:nucleoside metabolic process"/>
    <property type="evidence" value="ECO:0007669"/>
    <property type="project" value="InterPro"/>
</dbReference>
<reference evidence="1 2" key="1">
    <citation type="journal article" date="2014" name="Proc. Natl. Acad. Sci. U.S.A.">
        <title>Trajectory and genomic determinants of fungal-pathogen speciation and host adaptation.</title>
        <authorList>
            <person name="Hu X."/>
            <person name="Xiao G."/>
            <person name="Zheng P."/>
            <person name="Shang Y."/>
            <person name="Su Y."/>
            <person name="Zhang X."/>
            <person name="Liu X."/>
            <person name="Zhan S."/>
            <person name="St Leger R.J."/>
            <person name="Wang C."/>
        </authorList>
    </citation>
    <scope>NUCLEOTIDE SEQUENCE [LARGE SCALE GENOMIC DNA]</scope>
    <source>
        <strain evidence="1 2">ARSEF 549</strain>
    </source>
</reference>
<evidence type="ECO:0000313" key="1">
    <source>
        <dbReference type="EMBL" id="KID64547.1"/>
    </source>
</evidence>
<dbReference type="PANTHER" id="PTHR46082">
    <property type="entry name" value="ATP/GTP-BINDING PROTEIN-RELATED"/>
    <property type="match status" value="1"/>
</dbReference>